<protein>
    <submittedName>
        <fullName evidence="8">B12-binding domain-containing radical SAM protein</fullName>
    </submittedName>
</protein>
<sequence length="541" mass="62221">MKILWIDLNSSYAHASLALPAIHAQIKGNPDIEWEIVSCTINENIGMIVKNAAKCKPDIIAATAWLFNKEILLHIICRLKALLPNSKVILGGPEFLGNNKDFLLSTPFVDCVFRGEGEENVPLWLQIWDKPEKWNMIEGICFLDSQKQYIDKGIARVQYFEKLIPPEESKFFNWEKPFVQLETTRGCFNTCAFCVSGGEKPVRTINTEQIRKRLQIIQQHKIKNVRVLDRTFNYNNKRALELLKLFREFPEIRFHLEIHPALLTNELKTALADMPTGCLHLEAGIQSLHENVLMQSRRSGDLQHSLEGLRYLCSLTNMETHADLIAGLPLYKLEQIFEDIHVLAHFGAGEIQLESLKVLPGTEMRKRAEEWGIRYSPYPPYEVLETNEITAEELQYARQLSRLLDGYYNTPIWQKITCQLILSESGFLKSFLNFLIASDVIDKPLSIEKRGLLLYDFCKQVYPEYTVHVSVAWIIAGLSLKKAPAEKVMTKHQNPPSVWNILQGKYKDSLKLCRLPHKTGNYWFGFEPETQIHVPVFIAEN</sequence>
<dbReference type="SFLD" id="SFLDG01082">
    <property type="entry name" value="B12-binding_domain_containing"/>
    <property type="match status" value="1"/>
</dbReference>
<feature type="domain" description="Radical SAM core" evidence="7">
    <location>
        <begin position="173"/>
        <end position="408"/>
    </location>
</feature>
<dbReference type="PROSITE" id="PS51332">
    <property type="entry name" value="B12_BINDING"/>
    <property type="match status" value="1"/>
</dbReference>
<evidence type="ECO:0000313" key="8">
    <source>
        <dbReference type="EMBL" id="HBJ08837.1"/>
    </source>
</evidence>
<dbReference type="InterPro" id="IPR023404">
    <property type="entry name" value="rSAM_horseshoe"/>
</dbReference>
<evidence type="ECO:0000259" key="6">
    <source>
        <dbReference type="PROSITE" id="PS51332"/>
    </source>
</evidence>
<dbReference type="Proteomes" id="UP000262954">
    <property type="component" value="Unassembled WGS sequence"/>
</dbReference>
<keyword evidence="5" id="KW-0411">Iron-sulfur</keyword>
<reference evidence="8 9" key="1">
    <citation type="journal article" date="2018" name="Nat. Biotechnol.">
        <title>A standardized bacterial taxonomy based on genome phylogeny substantially revises the tree of life.</title>
        <authorList>
            <person name="Parks D.H."/>
            <person name="Chuvochina M."/>
            <person name="Waite D.W."/>
            <person name="Rinke C."/>
            <person name="Skarshewski A."/>
            <person name="Chaumeil P.A."/>
            <person name="Hugenholtz P."/>
        </authorList>
    </citation>
    <scope>NUCLEOTIDE SEQUENCE [LARGE SCALE GENOMIC DNA]</scope>
    <source>
        <strain evidence="8">UBA11482</strain>
    </source>
</reference>
<comment type="caution">
    <text evidence="8">The sequence shown here is derived from an EMBL/GenBank/DDBJ whole genome shotgun (WGS) entry which is preliminary data.</text>
</comment>
<dbReference type="InterPro" id="IPR025288">
    <property type="entry name" value="DUF4080"/>
</dbReference>
<dbReference type="RefSeq" id="WP_270214691.1">
    <property type="nucleotide sequence ID" value="NZ_DBFJMN010000283.1"/>
</dbReference>
<dbReference type="GO" id="GO:0046872">
    <property type="term" value="F:metal ion binding"/>
    <property type="evidence" value="ECO:0007669"/>
    <property type="project" value="UniProtKB-KW"/>
</dbReference>
<dbReference type="GO" id="GO:0003824">
    <property type="term" value="F:catalytic activity"/>
    <property type="evidence" value="ECO:0007669"/>
    <property type="project" value="InterPro"/>
</dbReference>
<feature type="domain" description="B12-binding" evidence="6">
    <location>
        <begin position="1"/>
        <end position="135"/>
    </location>
</feature>
<evidence type="ECO:0000256" key="1">
    <source>
        <dbReference type="ARBA" id="ARBA00001966"/>
    </source>
</evidence>
<dbReference type="SUPFAM" id="SSF102114">
    <property type="entry name" value="Radical SAM enzymes"/>
    <property type="match status" value="1"/>
</dbReference>
<dbReference type="GO" id="GO:0051536">
    <property type="term" value="F:iron-sulfur cluster binding"/>
    <property type="evidence" value="ECO:0007669"/>
    <property type="project" value="UniProtKB-KW"/>
</dbReference>
<evidence type="ECO:0000259" key="7">
    <source>
        <dbReference type="PROSITE" id="PS51918"/>
    </source>
</evidence>
<dbReference type="GO" id="GO:0031419">
    <property type="term" value="F:cobalamin binding"/>
    <property type="evidence" value="ECO:0007669"/>
    <property type="project" value="InterPro"/>
</dbReference>
<dbReference type="InterPro" id="IPR006638">
    <property type="entry name" value="Elp3/MiaA/NifB-like_rSAM"/>
</dbReference>
<name>A0A354M2U8_9BACT</name>
<evidence type="ECO:0000256" key="4">
    <source>
        <dbReference type="ARBA" id="ARBA00023004"/>
    </source>
</evidence>
<dbReference type="InterPro" id="IPR058240">
    <property type="entry name" value="rSAM_sf"/>
</dbReference>
<dbReference type="Pfam" id="PF13311">
    <property type="entry name" value="DUF4080"/>
    <property type="match status" value="1"/>
</dbReference>
<dbReference type="SMART" id="SM00729">
    <property type="entry name" value="Elp3"/>
    <property type="match status" value="1"/>
</dbReference>
<organism evidence="8 9">
    <name type="scientific">Coprobacter fastidiosus</name>
    <dbReference type="NCBI Taxonomy" id="1099853"/>
    <lineage>
        <taxon>Bacteria</taxon>
        <taxon>Pseudomonadati</taxon>
        <taxon>Bacteroidota</taxon>
        <taxon>Bacteroidia</taxon>
        <taxon>Bacteroidales</taxon>
        <taxon>Barnesiellaceae</taxon>
        <taxon>Coprobacter</taxon>
    </lineage>
</organism>
<keyword evidence="4" id="KW-0408">Iron</keyword>
<keyword evidence="2" id="KW-0949">S-adenosyl-L-methionine</keyword>
<dbReference type="InterPro" id="IPR007197">
    <property type="entry name" value="rSAM"/>
</dbReference>
<dbReference type="EMBL" id="DNWC01000096">
    <property type="protein sequence ID" value="HBJ08837.1"/>
    <property type="molecule type" value="Genomic_DNA"/>
</dbReference>
<accession>A0A354M2U8</accession>
<dbReference type="AlphaFoldDB" id="A0A354M2U8"/>
<dbReference type="InterPro" id="IPR051198">
    <property type="entry name" value="BchE-like"/>
</dbReference>
<dbReference type="GO" id="GO:0005829">
    <property type="term" value="C:cytosol"/>
    <property type="evidence" value="ECO:0007669"/>
    <property type="project" value="TreeGrafter"/>
</dbReference>
<proteinExistence type="predicted"/>
<evidence type="ECO:0000256" key="3">
    <source>
        <dbReference type="ARBA" id="ARBA00022723"/>
    </source>
</evidence>
<gene>
    <name evidence="8" type="ORF">DDY73_07495</name>
</gene>
<dbReference type="PROSITE" id="PS51918">
    <property type="entry name" value="RADICAL_SAM"/>
    <property type="match status" value="1"/>
</dbReference>
<dbReference type="Gene3D" id="3.80.30.20">
    <property type="entry name" value="tm_1862 like domain"/>
    <property type="match status" value="1"/>
</dbReference>
<evidence type="ECO:0000313" key="9">
    <source>
        <dbReference type="Proteomes" id="UP000262954"/>
    </source>
</evidence>
<dbReference type="InterPro" id="IPR006158">
    <property type="entry name" value="Cobalamin-bd"/>
</dbReference>
<comment type="cofactor">
    <cofactor evidence="1">
        <name>[4Fe-4S] cluster</name>
        <dbReference type="ChEBI" id="CHEBI:49883"/>
    </cofactor>
</comment>
<evidence type="ECO:0000256" key="5">
    <source>
        <dbReference type="ARBA" id="ARBA00023014"/>
    </source>
</evidence>
<dbReference type="PANTHER" id="PTHR43409:SF16">
    <property type="entry name" value="SLR0320 PROTEIN"/>
    <property type="match status" value="1"/>
</dbReference>
<evidence type="ECO:0000256" key="2">
    <source>
        <dbReference type="ARBA" id="ARBA00022691"/>
    </source>
</evidence>
<dbReference type="Pfam" id="PF04055">
    <property type="entry name" value="Radical_SAM"/>
    <property type="match status" value="1"/>
</dbReference>
<dbReference type="CDD" id="cd01335">
    <property type="entry name" value="Radical_SAM"/>
    <property type="match status" value="1"/>
</dbReference>
<dbReference type="SFLD" id="SFLDS00029">
    <property type="entry name" value="Radical_SAM"/>
    <property type="match status" value="1"/>
</dbReference>
<dbReference type="Gene3D" id="3.40.50.280">
    <property type="entry name" value="Cobalamin-binding domain"/>
    <property type="match status" value="1"/>
</dbReference>
<dbReference type="PANTHER" id="PTHR43409">
    <property type="entry name" value="ANAEROBIC MAGNESIUM-PROTOPORPHYRIN IX MONOMETHYL ESTER CYCLASE-RELATED"/>
    <property type="match status" value="1"/>
</dbReference>
<keyword evidence="3" id="KW-0479">Metal-binding</keyword>